<dbReference type="SMART" id="SM00487">
    <property type="entry name" value="DEXDc"/>
    <property type="match status" value="1"/>
</dbReference>
<dbReference type="GO" id="GO:0005524">
    <property type="term" value="F:ATP binding"/>
    <property type="evidence" value="ECO:0007669"/>
    <property type="project" value="UniProtKB-KW"/>
</dbReference>
<protein>
    <submittedName>
        <fullName evidence="7">Helicase conserved C-terminal domain-containing protein</fullName>
    </submittedName>
</protein>
<dbReference type="InterPro" id="IPR011545">
    <property type="entry name" value="DEAD/DEAH_box_helicase_dom"/>
</dbReference>
<dbReference type="RefSeq" id="WP_073050762.1">
    <property type="nucleotide sequence ID" value="NZ_FQZL01000039.1"/>
</dbReference>
<keyword evidence="8" id="KW-1185">Reference proteome</keyword>
<keyword evidence="1" id="KW-0547">Nucleotide-binding</keyword>
<dbReference type="SUPFAM" id="SSF52540">
    <property type="entry name" value="P-loop containing nucleoside triphosphate hydrolases"/>
    <property type="match status" value="1"/>
</dbReference>
<evidence type="ECO:0000259" key="6">
    <source>
        <dbReference type="SMART" id="SM00490"/>
    </source>
</evidence>
<organism evidence="7 8">
    <name type="scientific">Dethiosulfatibacter aminovorans DSM 17477</name>
    <dbReference type="NCBI Taxonomy" id="1121476"/>
    <lineage>
        <taxon>Bacteria</taxon>
        <taxon>Bacillati</taxon>
        <taxon>Bacillota</taxon>
        <taxon>Tissierellia</taxon>
        <taxon>Dethiosulfatibacter</taxon>
    </lineage>
</organism>
<keyword evidence="3 7" id="KW-0347">Helicase</keyword>
<dbReference type="Proteomes" id="UP000184052">
    <property type="component" value="Unassembled WGS sequence"/>
</dbReference>
<dbReference type="EMBL" id="FQZL01000039">
    <property type="protein sequence ID" value="SHJ80142.1"/>
    <property type="molecule type" value="Genomic_DNA"/>
</dbReference>
<evidence type="ECO:0000259" key="5">
    <source>
        <dbReference type="SMART" id="SM00487"/>
    </source>
</evidence>
<evidence type="ECO:0000256" key="2">
    <source>
        <dbReference type="ARBA" id="ARBA00022801"/>
    </source>
</evidence>
<dbReference type="PANTHER" id="PTHR47961:SF6">
    <property type="entry name" value="DNA-DIRECTED DNA POLYMERASE"/>
    <property type="match status" value="1"/>
</dbReference>
<evidence type="ECO:0000313" key="7">
    <source>
        <dbReference type="EMBL" id="SHJ80142.1"/>
    </source>
</evidence>
<gene>
    <name evidence="7" type="ORF">SAMN02745751_03409</name>
</gene>
<evidence type="ECO:0000256" key="4">
    <source>
        <dbReference type="ARBA" id="ARBA00022840"/>
    </source>
</evidence>
<evidence type="ECO:0000313" key="8">
    <source>
        <dbReference type="Proteomes" id="UP000184052"/>
    </source>
</evidence>
<dbReference type="GO" id="GO:0004386">
    <property type="term" value="F:helicase activity"/>
    <property type="evidence" value="ECO:0007669"/>
    <property type="project" value="UniProtKB-KW"/>
</dbReference>
<dbReference type="Pfam" id="PF00270">
    <property type="entry name" value="DEAD"/>
    <property type="match status" value="1"/>
</dbReference>
<keyword evidence="2" id="KW-0378">Hydrolase</keyword>
<dbReference type="InterPro" id="IPR050474">
    <property type="entry name" value="Hel308_SKI2-like"/>
</dbReference>
<accession>A0A1M6M9K2</accession>
<dbReference type="Gene3D" id="3.40.50.300">
    <property type="entry name" value="P-loop containing nucleotide triphosphate hydrolases"/>
    <property type="match status" value="2"/>
</dbReference>
<name>A0A1M6M9K2_9FIRM</name>
<dbReference type="SMART" id="SM00490">
    <property type="entry name" value="HELICc"/>
    <property type="match status" value="1"/>
</dbReference>
<evidence type="ECO:0000256" key="3">
    <source>
        <dbReference type="ARBA" id="ARBA00022806"/>
    </source>
</evidence>
<dbReference type="STRING" id="1121476.SAMN02745751_03409"/>
<keyword evidence="4" id="KW-0067">ATP-binding</keyword>
<dbReference type="InterPro" id="IPR001650">
    <property type="entry name" value="Helicase_C-like"/>
</dbReference>
<dbReference type="InterPro" id="IPR027417">
    <property type="entry name" value="P-loop_NTPase"/>
</dbReference>
<feature type="domain" description="Helicase ATP-binding" evidence="5">
    <location>
        <begin position="86"/>
        <end position="250"/>
    </location>
</feature>
<sequence>MLNRIWSGEEIENILVSIIKSIHKNGPIDSRDFELLSHIKLLYNDIFVKYEKRLLYSMGLFYKVTEPNGVLEEIYNVYAETIEESIGIKFTPVQAEAYKYIESKHYFSFSAPTSAGKSYLFRELIKKTVGDIVIVVPSRALIAEYMSLVLNLVDKSVLVLQFIENVNTDNTERRIYIITPERGVDLFNIIDDLNIELFLLDEAQITDEPIRGLSFDSLVRRIDRELPDTRKVFAHPFISNPDAQLRKHDFFSNSKSAIYRQHTVGKVFVEYNNQFSFFSPYESEWGEQQRNLEYDLLEQVLATRGTVLIYISKKKIIEGDYLTLFKKYIDLCPEIEDAYASKLIKELKEYIGADEHDKYSNMIHMMEKGIVIHHGSIPLKARLVIEDFVRAGYARLCFATSTLNQGINMPFDVVWIYTFHNMPSLTLKNLIGRAGRSTSIENQFEFGYVIVNSRNVRTFTNRINEQVSLNDTSLLDVDLEDVHEDEKDIVEAMQDYSFDDNYKLTSSQLERINNDDVDREIQNVLDLLMHEGHPINAKQYYDLGGKRSKLKSSLKMIYTKHLRKDSLSAGEQSILSAAIPILLWHIQGKSFSEVVSLRYAYLSKNDERRALKQLYERGEISEAEFKIRTREIVPVYSCKVGQIPNSNARKVNLLQGVKSVKDIDYDTIVYDTYDFMDKVISLSLTNPLYAAFSLYFDKTGNEDAMALANYIKYGTNNDTEIWLLRYGFSFEDIDWMIDYVEYVDSRKIVFKDNTEELSEERKEIIKRFI</sequence>
<feature type="domain" description="Helicase C-terminal" evidence="6">
    <location>
        <begin position="357"/>
        <end position="438"/>
    </location>
</feature>
<dbReference type="PANTHER" id="PTHR47961">
    <property type="entry name" value="DNA POLYMERASE THETA, PUTATIVE (AFU_ORTHOLOGUE AFUA_1G05260)-RELATED"/>
    <property type="match status" value="1"/>
</dbReference>
<proteinExistence type="predicted"/>
<dbReference type="GO" id="GO:0016787">
    <property type="term" value="F:hydrolase activity"/>
    <property type="evidence" value="ECO:0007669"/>
    <property type="project" value="UniProtKB-KW"/>
</dbReference>
<dbReference type="AlphaFoldDB" id="A0A1M6M9K2"/>
<dbReference type="OrthoDB" id="1708390at2"/>
<reference evidence="7 8" key="1">
    <citation type="submission" date="2016-11" db="EMBL/GenBank/DDBJ databases">
        <authorList>
            <person name="Jaros S."/>
            <person name="Januszkiewicz K."/>
            <person name="Wedrychowicz H."/>
        </authorList>
    </citation>
    <scope>NUCLEOTIDE SEQUENCE [LARGE SCALE GENOMIC DNA]</scope>
    <source>
        <strain evidence="7 8">DSM 17477</strain>
    </source>
</reference>
<dbReference type="InterPro" id="IPR014001">
    <property type="entry name" value="Helicase_ATP-bd"/>
</dbReference>
<dbReference type="GO" id="GO:0003676">
    <property type="term" value="F:nucleic acid binding"/>
    <property type="evidence" value="ECO:0007669"/>
    <property type="project" value="InterPro"/>
</dbReference>
<evidence type="ECO:0000256" key="1">
    <source>
        <dbReference type="ARBA" id="ARBA00022741"/>
    </source>
</evidence>